<dbReference type="Proteomes" id="UP001153050">
    <property type="component" value="Unassembled WGS sequence"/>
</dbReference>
<dbReference type="EMBL" id="CAKXZT010000140">
    <property type="protein sequence ID" value="CAH2404634.1"/>
    <property type="molecule type" value="Genomic_DNA"/>
</dbReference>
<dbReference type="PROSITE" id="PS50975">
    <property type="entry name" value="ATP_GRASP"/>
    <property type="match status" value="1"/>
</dbReference>
<keyword evidence="1" id="KW-0547">Nucleotide-binding</keyword>
<organism evidence="3 4">
    <name type="scientific">Mesorhizobium escarrei</name>
    <dbReference type="NCBI Taxonomy" id="666018"/>
    <lineage>
        <taxon>Bacteria</taxon>
        <taxon>Pseudomonadati</taxon>
        <taxon>Pseudomonadota</taxon>
        <taxon>Alphaproteobacteria</taxon>
        <taxon>Hyphomicrobiales</taxon>
        <taxon>Phyllobacteriaceae</taxon>
        <taxon>Mesorhizobium</taxon>
    </lineage>
</organism>
<protein>
    <submittedName>
        <fullName evidence="3">ATP-grasp domain-containing protein</fullName>
    </submittedName>
</protein>
<evidence type="ECO:0000256" key="1">
    <source>
        <dbReference type="PROSITE-ProRule" id="PRU00409"/>
    </source>
</evidence>
<dbReference type="Gene3D" id="3.30.470.20">
    <property type="entry name" value="ATP-grasp fold, B domain"/>
    <property type="match status" value="1"/>
</dbReference>
<accession>A0ABN8K5G7</accession>
<evidence type="ECO:0000313" key="4">
    <source>
        <dbReference type="Proteomes" id="UP001153050"/>
    </source>
</evidence>
<reference evidence="3 4" key="1">
    <citation type="submission" date="2022-03" db="EMBL/GenBank/DDBJ databases">
        <authorList>
            <person name="Brunel B."/>
        </authorList>
    </citation>
    <scope>NUCLEOTIDE SEQUENCE [LARGE SCALE GENOMIC DNA]</scope>
    <source>
        <strain evidence="3">STM5069sample</strain>
    </source>
</reference>
<dbReference type="Pfam" id="PF15632">
    <property type="entry name" value="ATPgrasp_Ter"/>
    <property type="match status" value="1"/>
</dbReference>
<dbReference type="RefSeq" id="WP_254020081.1">
    <property type="nucleotide sequence ID" value="NZ_CAKXZT010000140.1"/>
</dbReference>
<gene>
    <name evidence="3" type="ORF">MES5069_440012</name>
</gene>
<dbReference type="InterPro" id="IPR011761">
    <property type="entry name" value="ATP-grasp"/>
</dbReference>
<name>A0ABN8K5G7_9HYPH</name>
<evidence type="ECO:0000313" key="3">
    <source>
        <dbReference type="EMBL" id="CAH2404634.1"/>
    </source>
</evidence>
<evidence type="ECO:0000259" key="2">
    <source>
        <dbReference type="PROSITE" id="PS50975"/>
    </source>
</evidence>
<keyword evidence="4" id="KW-1185">Reference proteome</keyword>
<feature type="domain" description="ATP-grasp" evidence="2">
    <location>
        <begin position="121"/>
        <end position="313"/>
    </location>
</feature>
<keyword evidence="1" id="KW-0067">ATP-binding</keyword>
<comment type="caution">
    <text evidence="3">The sequence shown here is derived from an EMBL/GenBank/DDBJ whole genome shotgun (WGS) entry which is preliminary data.</text>
</comment>
<proteinExistence type="predicted"/>
<dbReference type="SUPFAM" id="SSF56059">
    <property type="entry name" value="Glutathione synthetase ATP-binding domain-like"/>
    <property type="match status" value="1"/>
</dbReference>
<sequence length="397" mass="44287">MNRKSVVSPMACVMGDMNLVRPLGLAGVSCAVVAPAGDPTTYSRFVRVVLPWEGFSKNLDGLADMLLRFGTAQQEPPVLFFEEDSHLLFVSRYRERLGQAFRFILPEVPLVEELVDKARFQILAERLSLPVPASRRIRPCPGSAPVSLDLRFPVVIKPLRRRSPWDKIGSAKAIEVATEKALRELWPRLANNEMDLLVQEMIPGPESRIESYHVYVDHRGEIAGEFTGRKIRTYPQSCGHSTALETTDAADVASLGRTLVQKLDLRGVAKFDFKRDPDGALHLLEVNPRFNLWHVLGARAGVNIPALVYADLTGQPRPLPAKAHPGVRWCTLPSDFIAARSVGVSLRSWLPWVIRCETISHINWDDPVLLQVVWHRGISSASKRLSHLVQSATRRAA</sequence>